<keyword evidence="2" id="KW-1185">Reference proteome</keyword>
<proteinExistence type="predicted"/>
<organism evidence="1 2">
    <name type="scientific">Hermanssonia centrifuga</name>
    <dbReference type="NCBI Taxonomy" id="98765"/>
    <lineage>
        <taxon>Eukaryota</taxon>
        <taxon>Fungi</taxon>
        <taxon>Dikarya</taxon>
        <taxon>Basidiomycota</taxon>
        <taxon>Agaricomycotina</taxon>
        <taxon>Agaricomycetes</taxon>
        <taxon>Polyporales</taxon>
        <taxon>Meruliaceae</taxon>
        <taxon>Hermanssonia</taxon>
    </lineage>
</organism>
<sequence>MQAVHFPCTEFRLQEREFFSRSGPQTSGRPAHSDLTAVHDISAQADNNSESEDGFAMSSFQSNEEMDVSRCNDEGNAEFAEIGQDVKRSDRASNAIVKVLSVCFGRQLSVKLQAVIGRPISSLV</sequence>
<protein>
    <submittedName>
        <fullName evidence="1">Uncharacterized protein</fullName>
    </submittedName>
</protein>
<gene>
    <name evidence="1" type="ORF">PHLCEN_2v3401</name>
</gene>
<evidence type="ECO:0000313" key="1">
    <source>
        <dbReference type="EMBL" id="PSS08911.1"/>
    </source>
</evidence>
<accession>A0A2R6QIX1</accession>
<evidence type="ECO:0000313" key="2">
    <source>
        <dbReference type="Proteomes" id="UP000186601"/>
    </source>
</evidence>
<reference evidence="1 2" key="1">
    <citation type="submission" date="2018-02" db="EMBL/GenBank/DDBJ databases">
        <title>Genome sequence of the basidiomycete white-rot fungus Phlebia centrifuga.</title>
        <authorList>
            <person name="Granchi Z."/>
            <person name="Peng M."/>
            <person name="de Vries R.P."/>
            <person name="Hilden K."/>
            <person name="Makela M.R."/>
            <person name="Grigoriev I."/>
            <person name="Riley R."/>
        </authorList>
    </citation>
    <scope>NUCLEOTIDE SEQUENCE [LARGE SCALE GENOMIC DNA]</scope>
    <source>
        <strain evidence="1 2">FBCC195</strain>
    </source>
</reference>
<dbReference type="EMBL" id="MLYV02000328">
    <property type="protein sequence ID" value="PSS08911.1"/>
    <property type="molecule type" value="Genomic_DNA"/>
</dbReference>
<name>A0A2R6QIX1_9APHY</name>
<dbReference type="Proteomes" id="UP000186601">
    <property type="component" value="Unassembled WGS sequence"/>
</dbReference>
<dbReference type="AlphaFoldDB" id="A0A2R6QIX1"/>
<comment type="caution">
    <text evidence="1">The sequence shown here is derived from an EMBL/GenBank/DDBJ whole genome shotgun (WGS) entry which is preliminary data.</text>
</comment>